<dbReference type="InterPro" id="IPR058060">
    <property type="entry name" value="HYC_CC_PP"/>
</dbReference>
<reference evidence="2 3" key="1">
    <citation type="submission" date="2016-10" db="EMBL/GenBank/DDBJ databases">
        <authorList>
            <person name="de Groot N.N."/>
        </authorList>
    </citation>
    <scope>NUCLEOTIDE SEQUENCE [LARGE SCALE GENOMIC DNA]</scope>
    <source>
        <strain evidence="2 3">DSM 28286</strain>
    </source>
</reference>
<protein>
    <submittedName>
        <fullName evidence="2">Uncharacterized protein</fullName>
    </submittedName>
</protein>
<evidence type="ECO:0000313" key="2">
    <source>
        <dbReference type="EMBL" id="SFP62745.1"/>
    </source>
</evidence>
<name>A0A1I5RW49_9BACT</name>
<dbReference type="Proteomes" id="UP000199031">
    <property type="component" value="Unassembled WGS sequence"/>
</dbReference>
<feature type="signal peptide" evidence="1">
    <location>
        <begin position="1"/>
        <end position="20"/>
    </location>
</feature>
<dbReference type="OrthoDB" id="676308at2"/>
<dbReference type="AlphaFoldDB" id="A0A1I5RW49"/>
<feature type="chain" id="PRO_5011676637" evidence="1">
    <location>
        <begin position="21"/>
        <end position="128"/>
    </location>
</feature>
<evidence type="ECO:0000256" key="1">
    <source>
        <dbReference type="SAM" id="SignalP"/>
    </source>
</evidence>
<evidence type="ECO:0000313" key="3">
    <source>
        <dbReference type="Proteomes" id="UP000199031"/>
    </source>
</evidence>
<gene>
    <name evidence="2" type="ORF">SAMN05444277_101452</name>
</gene>
<dbReference type="EMBL" id="FOXQ01000001">
    <property type="protein sequence ID" value="SFP62745.1"/>
    <property type="molecule type" value="Genomic_DNA"/>
</dbReference>
<keyword evidence="1" id="KW-0732">Signal</keyword>
<sequence>MKRILSILLFVVYATASSGATISFHYCMGKFIGWDIDKSDSGNCDNCGMHKQEQQGCCNDAHASFNISKEQVSSVINFTPLNHTEYTKNYPLVFIDYPLFNSSIVFHRIEIPPPRANPPFLLNCVFRI</sequence>
<dbReference type="Pfam" id="PF26622">
    <property type="entry name" value="DUF8199"/>
    <property type="match status" value="1"/>
</dbReference>
<proteinExistence type="predicted"/>
<dbReference type="STRING" id="1465490.SAMN05444277_101452"/>
<dbReference type="InterPro" id="IPR058512">
    <property type="entry name" value="DUF8199"/>
</dbReference>
<organism evidence="2 3">
    <name type="scientific">Parafilimonas terrae</name>
    <dbReference type="NCBI Taxonomy" id="1465490"/>
    <lineage>
        <taxon>Bacteria</taxon>
        <taxon>Pseudomonadati</taxon>
        <taxon>Bacteroidota</taxon>
        <taxon>Chitinophagia</taxon>
        <taxon>Chitinophagales</taxon>
        <taxon>Chitinophagaceae</taxon>
        <taxon>Parafilimonas</taxon>
    </lineage>
</organism>
<dbReference type="NCBIfam" id="NF047658">
    <property type="entry name" value="HYC_CC_PP"/>
    <property type="match status" value="1"/>
</dbReference>
<keyword evidence="3" id="KW-1185">Reference proteome</keyword>
<dbReference type="RefSeq" id="WP_143075727.1">
    <property type="nucleotide sequence ID" value="NZ_FOXQ01000001.1"/>
</dbReference>
<accession>A0A1I5RW49</accession>